<dbReference type="SUPFAM" id="SSF55729">
    <property type="entry name" value="Acyl-CoA N-acyltransferases (Nat)"/>
    <property type="match status" value="1"/>
</dbReference>
<accession>A0A562RDU1</accession>
<protein>
    <submittedName>
        <fullName evidence="2">Acetyltransferase (GNAT) family protein</fullName>
    </submittedName>
</protein>
<dbReference type="Proteomes" id="UP000318307">
    <property type="component" value="Unassembled WGS sequence"/>
</dbReference>
<dbReference type="PROSITE" id="PS51186">
    <property type="entry name" value="GNAT"/>
    <property type="match status" value="1"/>
</dbReference>
<sequence length="261" mass="27774">MSIASKPLNEAVLRRLTNDALTTLLGEAALYEAAARPGLQLVLSNEPVADLNMLVVGAGANQQHFRDMARSCLRRNLPFLVMVFPEAGEAVDEIAANLGLVHAVDFPIMVCNDPPLDPSGNPEVEIGRAHGAEDADACADVMVSAYSMPKDSVLRATPHSLFDTTAADVYIARSHGEAVGSVTLTYHGDTCGIWAMGTVAAQQRGGIGRRLLSAVMVKARDNGIRRFFLGATPAGLRLYEGLGFMTVCSARIWVSGETHQA</sequence>
<dbReference type="AlphaFoldDB" id="A0A562RDU1"/>
<evidence type="ECO:0000259" key="1">
    <source>
        <dbReference type="PROSITE" id="PS51186"/>
    </source>
</evidence>
<dbReference type="EMBL" id="VLLC01000026">
    <property type="protein sequence ID" value="TWI67215.1"/>
    <property type="molecule type" value="Genomic_DNA"/>
</dbReference>
<reference evidence="2 3" key="1">
    <citation type="submission" date="2019-07" db="EMBL/GenBank/DDBJ databases">
        <title>Genome sequencing of 100 strains of the haloalkaliphilic chemolithoautotrophic sulfur-oxidizing bacterium Thioalkalivibrio.</title>
        <authorList>
            <person name="Muyzer G."/>
        </authorList>
    </citation>
    <scope>NUCLEOTIDE SEQUENCE [LARGE SCALE GENOMIC DNA]</scope>
    <source>
        <strain evidence="2 3">ASO4-4</strain>
    </source>
</reference>
<dbReference type="Pfam" id="PF00583">
    <property type="entry name" value="Acetyltransf_1"/>
    <property type="match status" value="1"/>
</dbReference>
<comment type="caution">
    <text evidence="2">The sequence shown here is derived from an EMBL/GenBank/DDBJ whole genome shotgun (WGS) entry which is preliminary data.</text>
</comment>
<keyword evidence="3" id="KW-1185">Reference proteome</keyword>
<dbReference type="GO" id="GO:0016747">
    <property type="term" value="F:acyltransferase activity, transferring groups other than amino-acyl groups"/>
    <property type="evidence" value="ECO:0007669"/>
    <property type="project" value="InterPro"/>
</dbReference>
<dbReference type="RefSeq" id="WP_144686003.1">
    <property type="nucleotide sequence ID" value="NZ_VLLC01000026.1"/>
</dbReference>
<evidence type="ECO:0000313" key="2">
    <source>
        <dbReference type="EMBL" id="TWI67215.1"/>
    </source>
</evidence>
<gene>
    <name evidence="2" type="ORF">LZ24_02747</name>
</gene>
<keyword evidence="2" id="KW-0808">Transferase</keyword>
<dbReference type="OrthoDB" id="5637934at2"/>
<dbReference type="InterPro" id="IPR016181">
    <property type="entry name" value="Acyl_CoA_acyltransferase"/>
</dbReference>
<dbReference type="CDD" id="cd04301">
    <property type="entry name" value="NAT_SF"/>
    <property type="match status" value="1"/>
</dbReference>
<organism evidence="2 3">
    <name type="scientific">Desulfobotulus alkaliphilus</name>
    <dbReference type="NCBI Taxonomy" id="622671"/>
    <lineage>
        <taxon>Bacteria</taxon>
        <taxon>Pseudomonadati</taxon>
        <taxon>Thermodesulfobacteriota</taxon>
        <taxon>Desulfobacteria</taxon>
        <taxon>Desulfobacterales</taxon>
        <taxon>Desulfobacteraceae</taxon>
        <taxon>Desulfobotulus</taxon>
    </lineage>
</organism>
<feature type="domain" description="N-acetyltransferase" evidence="1">
    <location>
        <begin position="124"/>
        <end position="261"/>
    </location>
</feature>
<evidence type="ECO:0000313" key="3">
    <source>
        <dbReference type="Proteomes" id="UP000318307"/>
    </source>
</evidence>
<dbReference type="Gene3D" id="3.40.630.30">
    <property type="match status" value="1"/>
</dbReference>
<proteinExistence type="predicted"/>
<dbReference type="InterPro" id="IPR000182">
    <property type="entry name" value="GNAT_dom"/>
</dbReference>
<name>A0A562RDU1_9BACT</name>